<name>A0A7W7Q9X2_9PSEU</name>
<dbReference type="RefSeq" id="WP_184813806.1">
    <property type="nucleotide sequence ID" value="NZ_JACHJQ010000006.1"/>
</dbReference>
<dbReference type="EMBL" id="JACHJQ010000006">
    <property type="protein sequence ID" value="MBB4909741.1"/>
    <property type="molecule type" value="Genomic_DNA"/>
</dbReference>
<gene>
    <name evidence="1" type="ORF">FHR82_005999</name>
</gene>
<dbReference type="AlphaFoldDB" id="A0A7W7Q9X2"/>
<comment type="caution">
    <text evidence="1">The sequence shown here is derived from an EMBL/GenBank/DDBJ whole genome shotgun (WGS) entry which is preliminary data.</text>
</comment>
<accession>A0A7W7Q9X2</accession>
<proteinExistence type="predicted"/>
<sequence length="171" mass="18902">MSQLFTLLGVVLGAAATYSVTALNERTRWRRAQEARWDDRRVNSYIDYANAVKNCVHVSSRMVAFRGLPAGGQPLDPETGLAQLAEAEHERSVKWESIQLLGSNSVIEAGRAWHQVAWRLEKIARGGPADDHDVVAVFTAHNEARGEFFRCARADLGLREHKISVPVATGP</sequence>
<protein>
    <recommendedName>
        <fullName evidence="3">Secreted protein</fullName>
    </recommendedName>
</protein>
<evidence type="ECO:0000313" key="2">
    <source>
        <dbReference type="Proteomes" id="UP000520767"/>
    </source>
</evidence>
<reference evidence="1 2" key="1">
    <citation type="submission" date="2020-08" db="EMBL/GenBank/DDBJ databases">
        <title>Genomic Encyclopedia of Type Strains, Phase III (KMG-III): the genomes of soil and plant-associated and newly described type strains.</title>
        <authorList>
            <person name="Whitman W."/>
        </authorList>
    </citation>
    <scope>NUCLEOTIDE SEQUENCE [LARGE SCALE GENOMIC DNA]</scope>
    <source>
        <strain evidence="1 2">CECT 8960</strain>
    </source>
</reference>
<keyword evidence="2" id="KW-1185">Reference proteome</keyword>
<evidence type="ECO:0000313" key="1">
    <source>
        <dbReference type="EMBL" id="MBB4909741.1"/>
    </source>
</evidence>
<dbReference type="Proteomes" id="UP000520767">
    <property type="component" value="Unassembled WGS sequence"/>
</dbReference>
<organism evidence="1 2">
    <name type="scientific">Actinophytocola algeriensis</name>
    <dbReference type="NCBI Taxonomy" id="1768010"/>
    <lineage>
        <taxon>Bacteria</taxon>
        <taxon>Bacillati</taxon>
        <taxon>Actinomycetota</taxon>
        <taxon>Actinomycetes</taxon>
        <taxon>Pseudonocardiales</taxon>
        <taxon>Pseudonocardiaceae</taxon>
    </lineage>
</organism>
<evidence type="ECO:0008006" key="3">
    <source>
        <dbReference type="Google" id="ProtNLM"/>
    </source>
</evidence>